<evidence type="ECO:0000313" key="2">
    <source>
        <dbReference type="Proteomes" id="UP001152795"/>
    </source>
</evidence>
<reference evidence="1" key="1">
    <citation type="submission" date="2020-04" db="EMBL/GenBank/DDBJ databases">
        <authorList>
            <person name="Alioto T."/>
            <person name="Alioto T."/>
            <person name="Gomez Garrido J."/>
        </authorList>
    </citation>
    <scope>NUCLEOTIDE SEQUENCE</scope>
    <source>
        <strain evidence="1">A484AB</strain>
    </source>
</reference>
<organism evidence="1 2">
    <name type="scientific">Paramuricea clavata</name>
    <name type="common">Red gorgonian</name>
    <name type="synonym">Violescent sea-whip</name>
    <dbReference type="NCBI Taxonomy" id="317549"/>
    <lineage>
        <taxon>Eukaryota</taxon>
        <taxon>Metazoa</taxon>
        <taxon>Cnidaria</taxon>
        <taxon>Anthozoa</taxon>
        <taxon>Octocorallia</taxon>
        <taxon>Malacalcyonacea</taxon>
        <taxon>Plexauridae</taxon>
        <taxon>Paramuricea</taxon>
    </lineage>
</organism>
<keyword evidence="2" id="KW-1185">Reference proteome</keyword>
<dbReference type="AlphaFoldDB" id="A0A6S7GF91"/>
<name>A0A6S7GF91_PARCT</name>
<dbReference type="Proteomes" id="UP001152795">
    <property type="component" value="Unassembled WGS sequence"/>
</dbReference>
<sequence>YKPNLISQVAVNQVKHSSMTIPRNTKNKALKAIEKSLEICKIICDIMKNHSRLTEGDPVIPTQAKCNRRMNHILYAFDYRECFLVCGPSFVLVLIHTTGIPTQQSSLFMYFFDDCLARAISPSSSQHDITSFFFGKSSSKFQIYSCLSRAVVKGPYYMATVLSNHPRTQLLMFLHTRRILTCLCGMFPYCHNSPTECQIDNITGNDTILCISMFS</sequence>
<comment type="caution">
    <text evidence="1">The sequence shown here is derived from an EMBL/GenBank/DDBJ whole genome shotgun (WGS) entry which is preliminary data.</text>
</comment>
<proteinExistence type="predicted"/>
<protein>
    <submittedName>
        <fullName evidence="1">Uncharacterized protein</fullName>
    </submittedName>
</protein>
<gene>
    <name evidence="1" type="ORF">PACLA_8A068195</name>
</gene>
<feature type="non-terminal residue" evidence="1">
    <location>
        <position position="215"/>
    </location>
</feature>
<evidence type="ECO:0000313" key="1">
    <source>
        <dbReference type="EMBL" id="CAB3992114.1"/>
    </source>
</evidence>
<feature type="non-terminal residue" evidence="1">
    <location>
        <position position="1"/>
    </location>
</feature>
<accession>A0A6S7GF91</accession>
<dbReference type="EMBL" id="CACRXK020001983">
    <property type="protein sequence ID" value="CAB3992114.1"/>
    <property type="molecule type" value="Genomic_DNA"/>
</dbReference>